<comment type="caution">
    <text evidence="3">The sequence shown here is derived from an EMBL/GenBank/DDBJ whole genome shotgun (WGS) entry which is preliminary data.</text>
</comment>
<dbReference type="RefSeq" id="WP_132419846.1">
    <property type="nucleotide sequence ID" value="NZ_SKFG01000027.1"/>
</dbReference>
<reference evidence="3 4" key="1">
    <citation type="submission" date="2019-03" db="EMBL/GenBank/DDBJ databases">
        <authorList>
            <person name="Kim M.K.M."/>
        </authorList>
    </citation>
    <scope>NUCLEOTIDE SEQUENCE [LARGE SCALE GENOMIC DNA]</scope>
    <source>
        <strain evidence="3 4">18JY21-1</strain>
    </source>
</reference>
<keyword evidence="1" id="KW-1015">Disulfide bond</keyword>
<dbReference type="Pfam" id="PF00578">
    <property type="entry name" value="AhpC-TSA"/>
    <property type="match status" value="1"/>
</dbReference>
<dbReference type="EMBL" id="SKFG01000027">
    <property type="protein sequence ID" value="TCZ74275.1"/>
    <property type="molecule type" value="Genomic_DNA"/>
</dbReference>
<accession>A0A4R4E917</accession>
<dbReference type="InterPro" id="IPR036249">
    <property type="entry name" value="Thioredoxin-like_sf"/>
</dbReference>
<dbReference type="InterPro" id="IPR013766">
    <property type="entry name" value="Thioredoxin_domain"/>
</dbReference>
<dbReference type="AlphaFoldDB" id="A0A4R4E917"/>
<organism evidence="3 4">
    <name type="scientific">Paenibacillus albiflavus</name>
    <dbReference type="NCBI Taxonomy" id="2545760"/>
    <lineage>
        <taxon>Bacteria</taxon>
        <taxon>Bacillati</taxon>
        <taxon>Bacillota</taxon>
        <taxon>Bacilli</taxon>
        <taxon>Bacillales</taxon>
        <taxon>Paenibacillaceae</taxon>
        <taxon>Paenibacillus</taxon>
    </lineage>
</organism>
<keyword evidence="4" id="KW-1185">Reference proteome</keyword>
<dbReference type="PANTHER" id="PTHR42852:SF1">
    <property type="entry name" value="THIOREDOXIN-LIKE PROTEIN YNEN"/>
    <property type="match status" value="1"/>
</dbReference>
<gene>
    <name evidence="3" type="ORF">E0485_20060</name>
</gene>
<dbReference type="OrthoDB" id="25753at2"/>
<proteinExistence type="predicted"/>
<dbReference type="GO" id="GO:0016491">
    <property type="term" value="F:oxidoreductase activity"/>
    <property type="evidence" value="ECO:0007669"/>
    <property type="project" value="InterPro"/>
</dbReference>
<feature type="domain" description="Thioredoxin" evidence="2">
    <location>
        <begin position="43"/>
        <end position="181"/>
    </location>
</feature>
<dbReference type="InterPro" id="IPR000866">
    <property type="entry name" value="AhpC/TSA"/>
</dbReference>
<dbReference type="Gene3D" id="3.40.30.10">
    <property type="entry name" value="Glutaredoxin"/>
    <property type="match status" value="1"/>
</dbReference>
<evidence type="ECO:0000256" key="1">
    <source>
        <dbReference type="ARBA" id="ARBA00023157"/>
    </source>
</evidence>
<dbReference type="SUPFAM" id="SSF52833">
    <property type="entry name" value="Thioredoxin-like"/>
    <property type="match status" value="1"/>
</dbReference>
<dbReference type="PANTHER" id="PTHR42852">
    <property type="entry name" value="THIOL:DISULFIDE INTERCHANGE PROTEIN DSBE"/>
    <property type="match status" value="1"/>
</dbReference>
<dbReference type="GO" id="GO:0016209">
    <property type="term" value="F:antioxidant activity"/>
    <property type="evidence" value="ECO:0007669"/>
    <property type="project" value="InterPro"/>
</dbReference>
<evidence type="ECO:0000313" key="4">
    <source>
        <dbReference type="Proteomes" id="UP000295418"/>
    </source>
</evidence>
<dbReference type="Proteomes" id="UP000295418">
    <property type="component" value="Unassembled WGS sequence"/>
</dbReference>
<dbReference type="PROSITE" id="PS51352">
    <property type="entry name" value="THIOREDOXIN_2"/>
    <property type="match status" value="1"/>
</dbReference>
<name>A0A4R4E917_9BACL</name>
<evidence type="ECO:0000259" key="2">
    <source>
        <dbReference type="PROSITE" id="PS51352"/>
    </source>
</evidence>
<protein>
    <submittedName>
        <fullName evidence="3">TlpA family protein disulfide reductase</fullName>
    </submittedName>
</protein>
<dbReference type="CDD" id="cd02966">
    <property type="entry name" value="TlpA_like_family"/>
    <property type="match status" value="1"/>
</dbReference>
<dbReference type="InterPro" id="IPR050553">
    <property type="entry name" value="Thioredoxin_ResA/DsbE_sf"/>
</dbReference>
<evidence type="ECO:0000313" key="3">
    <source>
        <dbReference type="EMBL" id="TCZ74275.1"/>
    </source>
</evidence>
<sequence length="184" mass="21188">MLTKRKRNNYIVLLILVLLTGLAIYQNIQKTNTTAGLPQEVAAKPNYLAPSFTLQSLDEKTYEVGGKRDKPLWINFWASWCGPCNKEAPDLVKLYEKYKDEFDLYGVNITPGDSLKNVRDFVNRHELTFPILMDMEGKVTDLYGIQPIPTSFLIDTNGVIQEVFYLETYESLERKLLKLIKMSK</sequence>